<dbReference type="Proteomes" id="UP000183275">
    <property type="component" value="Unassembled WGS sequence"/>
</dbReference>
<keyword evidence="1" id="KW-0812">Transmembrane</keyword>
<keyword evidence="3" id="KW-1185">Reference proteome</keyword>
<dbReference type="RefSeq" id="WP_275041259.1">
    <property type="nucleotide sequence ID" value="NZ_FOIS01000004.1"/>
</dbReference>
<evidence type="ECO:0000313" key="2">
    <source>
        <dbReference type="EMBL" id="SEW21103.1"/>
    </source>
</evidence>
<keyword evidence="1" id="KW-0472">Membrane</keyword>
<protein>
    <submittedName>
        <fullName evidence="2">Uncharacterized protein</fullName>
    </submittedName>
</protein>
<proteinExistence type="predicted"/>
<name>A0A1I0Q2M5_9EURY</name>
<accession>A0A1I0Q2M5</accession>
<dbReference type="STRING" id="1202768.SAMN05216285_2982"/>
<dbReference type="EMBL" id="FOIS01000004">
    <property type="protein sequence ID" value="SEW21103.1"/>
    <property type="molecule type" value="Genomic_DNA"/>
</dbReference>
<organism evidence="2 3">
    <name type="scientific">Natrinema salifodinae</name>
    <dbReference type="NCBI Taxonomy" id="1202768"/>
    <lineage>
        <taxon>Archaea</taxon>
        <taxon>Methanobacteriati</taxon>
        <taxon>Methanobacteriota</taxon>
        <taxon>Stenosarchaea group</taxon>
        <taxon>Halobacteria</taxon>
        <taxon>Halobacteriales</taxon>
        <taxon>Natrialbaceae</taxon>
        <taxon>Natrinema</taxon>
    </lineage>
</organism>
<feature type="transmembrane region" description="Helical" evidence="1">
    <location>
        <begin position="20"/>
        <end position="42"/>
    </location>
</feature>
<reference evidence="3" key="1">
    <citation type="submission" date="2016-10" db="EMBL/GenBank/DDBJ databases">
        <authorList>
            <person name="Varghese N."/>
        </authorList>
    </citation>
    <scope>NUCLEOTIDE SEQUENCE [LARGE SCALE GENOMIC DNA]</scope>
    <source>
        <strain evidence="3">CGMCC 1.12284</strain>
    </source>
</reference>
<evidence type="ECO:0000313" key="3">
    <source>
        <dbReference type="Proteomes" id="UP000183275"/>
    </source>
</evidence>
<dbReference type="AlphaFoldDB" id="A0A1I0Q2M5"/>
<evidence type="ECO:0000256" key="1">
    <source>
        <dbReference type="SAM" id="Phobius"/>
    </source>
</evidence>
<keyword evidence="1" id="KW-1133">Transmembrane helix</keyword>
<gene>
    <name evidence="2" type="ORF">SAMN05216285_2982</name>
</gene>
<sequence length="44" mass="4386">MGAFSPNATDSPFELANWPFAGLAVLAGLTASVSVVATVTVASF</sequence>